<keyword evidence="2" id="KW-0732">Signal</keyword>
<comment type="caution">
    <text evidence="3">The sequence shown here is derived from an EMBL/GenBank/DDBJ whole genome shotgun (WGS) entry which is preliminary data.</text>
</comment>
<protein>
    <submittedName>
        <fullName evidence="3">Uncharacterized protein</fullName>
    </submittedName>
</protein>
<accession>A0A8S2CX02</accession>
<name>A0A8S2CX02_9BILA</name>
<evidence type="ECO:0000313" key="4">
    <source>
        <dbReference type="EMBL" id="CAF3608961.1"/>
    </source>
</evidence>
<dbReference type="Proteomes" id="UP000682733">
    <property type="component" value="Unassembled WGS sequence"/>
</dbReference>
<evidence type="ECO:0000313" key="5">
    <source>
        <dbReference type="Proteomes" id="UP000677228"/>
    </source>
</evidence>
<reference evidence="3" key="1">
    <citation type="submission" date="2021-02" db="EMBL/GenBank/DDBJ databases">
        <authorList>
            <person name="Nowell W R."/>
        </authorList>
    </citation>
    <scope>NUCLEOTIDE SEQUENCE</scope>
</reference>
<gene>
    <name evidence="3" type="ORF">OVA965_LOCUS5825</name>
    <name evidence="4" type="ORF">TMI583_LOCUS5822</name>
</gene>
<organism evidence="3 5">
    <name type="scientific">Didymodactylos carnosus</name>
    <dbReference type="NCBI Taxonomy" id="1234261"/>
    <lineage>
        <taxon>Eukaryota</taxon>
        <taxon>Metazoa</taxon>
        <taxon>Spiralia</taxon>
        <taxon>Gnathifera</taxon>
        <taxon>Rotifera</taxon>
        <taxon>Eurotatoria</taxon>
        <taxon>Bdelloidea</taxon>
        <taxon>Philodinida</taxon>
        <taxon>Philodinidae</taxon>
        <taxon>Didymodactylos</taxon>
    </lineage>
</organism>
<feature type="chain" id="PRO_5036273367" evidence="2">
    <location>
        <begin position="24"/>
        <end position="189"/>
    </location>
</feature>
<evidence type="ECO:0000313" key="3">
    <source>
        <dbReference type="EMBL" id="CAF0824590.1"/>
    </source>
</evidence>
<sequence length="189" mass="20244">MLRVYYTLIIALLTTLTDQVSDGTTTSSNECPFNSVGATYFSQYNVITTGDFSSTSNIDGATAVKSLTTQSELRNPPIQFPCVAAVEKAPVSTSSSSTTTKATITSTDAPTTTTTRTTTTEKQAAVVIPSPGDLWQDSAKLIYAPYVLVISAGSSFALWSTLANVGQHANLVPEYWTEIELNKSWKHKG</sequence>
<dbReference type="Proteomes" id="UP000677228">
    <property type="component" value="Unassembled WGS sequence"/>
</dbReference>
<dbReference type="EMBL" id="CAJOBA010001681">
    <property type="protein sequence ID" value="CAF3608961.1"/>
    <property type="molecule type" value="Genomic_DNA"/>
</dbReference>
<dbReference type="AlphaFoldDB" id="A0A8S2CX02"/>
<feature type="region of interest" description="Disordered" evidence="1">
    <location>
        <begin position="96"/>
        <end position="117"/>
    </location>
</feature>
<proteinExistence type="predicted"/>
<feature type="signal peptide" evidence="2">
    <location>
        <begin position="1"/>
        <end position="23"/>
    </location>
</feature>
<evidence type="ECO:0000256" key="2">
    <source>
        <dbReference type="SAM" id="SignalP"/>
    </source>
</evidence>
<dbReference type="EMBL" id="CAJNOK010001681">
    <property type="protein sequence ID" value="CAF0824590.1"/>
    <property type="molecule type" value="Genomic_DNA"/>
</dbReference>
<evidence type="ECO:0000256" key="1">
    <source>
        <dbReference type="SAM" id="MobiDB-lite"/>
    </source>
</evidence>